<dbReference type="AlphaFoldDB" id="A0A422PA78"/>
<keyword evidence="1" id="KW-0472">Membrane</keyword>
<keyword evidence="1" id="KW-1133">Transmembrane helix</keyword>
<protein>
    <submittedName>
        <fullName evidence="2">Uncharacterized protein</fullName>
    </submittedName>
</protein>
<dbReference type="GeneID" id="40319487"/>
<sequence>MPAQLLAREAHIYIYICRRGIFALPAAVSLAAAALRRFRVRPLSSRRALLRDLHVVKLVQKFLGRRGGVAVAAHRHGPLPHHHHHLLPLLLLLLPQLL</sequence>
<name>A0A422PA78_9TRYP</name>
<evidence type="ECO:0000313" key="3">
    <source>
        <dbReference type="Proteomes" id="UP000284403"/>
    </source>
</evidence>
<feature type="transmembrane region" description="Helical" evidence="1">
    <location>
        <begin position="12"/>
        <end position="35"/>
    </location>
</feature>
<feature type="non-terminal residue" evidence="2">
    <location>
        <position position="98"/>
    </location>
</feature>
<dbReference type="EMBL" id="MKKU01000357">
    <property type="protein sequence ID" value="RNF14619.1"/>
    <property type="molecule type" value="Genomic_DNA"/>
</dbReference>
<proteinExistence type="predicted"/>
<accession>A0A422PA78</accession>
<reference evidence="2 3" key="1">
    <citation type="journal article" date="2018" name="BMC Genomics">
        <title>Genomic comparison of Trypanosoma conorhini and Trypanosoma rangeli to Trypanosoma cruzi strains of high and low virulence.</title>
        <authorList>
            <person name="Bradwell K.R."/>
            <person name="Koparde V.N."/>
            <person name="Matveyev A.V."/>
            <person name="Serrano M.G."/>
            <person name="Alves J.M."/>
            <person name="Parikh H."/>
            <person name="Huang B."/>
            <person name="Lee V."/>
            <person name="Espinosa-Alvarez O."/>
            <person name="Ortiz P.A."/>
            <person name="Costa-Martins A.G."/>
            <person name="Teixeira M.M."/>
            <person name="Buck G.A."/>
        </authorList>
    </citation>
    <scope>NUCLEOTIDE SEQUENCE [LARGE SCALE GENOMIC DNA]</scope>
    <source>
        <strain evidence="2 3">025E</strain>
    </source>
</reference>
<organism evidence="2 3">
    <name type="scientific">Trypanosoma conorhini</name>
    <dbReference type="NCBI Taxonomy" id="83891"/>
    <lineage>
        <taxon>Eukaryota</taxon>
        <taxon>Discoba</taxon>
        <taxon>Euglenozoa</taxon>
        <taxon>Kinetoplastea</taxon>
        <taxon>Metakinetoplastina</taxon>
        <taxon>Trypanosomatida</taxon>
        <taxon>Trypanosomatidae</taxon>
        <taxon>Trypanosoma</taxon>
    </lineage>
</organism>
<comment type="caution">
    <text evidence="2">The sequence shown here is derived from an EMBL/GenBank/DDBJ whole genome shotgun (WGS) entry which is preliminary data.</text>
</comment>
<keyword evidence="1" id="KW-0812">Transmembrane</keyword>
<dbReference type="RefSeq" id="XP_029227211.1">
    <property type="nucleotide sequence ID" value="XM_029372766.1"/>
</dbReference>
<dbReference type="Proteomes" id="UP000284403">
    <property type="component" value="Unassembled WGS sequence"/>
</dbReference>
<gene>
    <name evidence="2" type="ORF">Tco025E_05876</name>
</gene>
<keyword evidence="3" id="KW-1185">Reference proteome</keyword>
<evidence type="ECO:0000313" key="2">
    <source>
        <dbReference type="EMBL" id="RNF14619.1"/>
    </source>
</evidence>
<evidence type="ECO:0000256" key="1">
    <source>
        <dbReference type="SAM" id="Phobius"/>
    </source>
</evidence>